<dbReference type="EMBL" id="JSCE01000180">
    <property type="protein sequence ID" value="KHM51651.1"/>
    <property type="molecule type" value="Genomic_DNA"/>
</dbReference>
<protein>
    <submittedName>
        <fullName evidence="1">Uncharacterized protein</fullName>
    </submittedName>
</protein>
<reference evidence="1 2" key="1">
    <citation type="journal article" date="2013" name="PLoS ONE">
        <title>Identification and characterization of three novel lipases belonging to families II and V from Anaerovibrio lipolyticus 5ST.</title>
        <authorList>
            <person name="Prive F."/>
            <person name="Kaderbhai N.N."/>
            <person name="Girdwood S."/>
            <person name="Worgan H.J."/>
            <person name="Pinloche E."/>
            <person name="Scollan N.D."/>
            <person name="Huws S.A."/>
            <person name="Newbold C.J."/>
        </authorList>
    </citation>
    <scope>NUCLEOTIDE SEQUENCE [LARGE SCALE GENOMIC DNA]</scope>
    <source>
        <strain evidence="1 2">5S</strain>
    </source>
</reference>
<evidence type="ECO:0000313" key="1">
    <source>
        <dbReference type="EMBL" id="KHM51651.1"/>
    </source>
</evidence>
<dbReference type="Proteomes" id="UP000030993">
    <property type="component" value="Unassembled WGS sequence"/>
</dbReference>
<dbReference type="RefSeq" id="WP_039209642.1">
    <property type="nucleotide sequence ID" value="NZ_JSCE01000180.1"/>
</dbReference>
<dbReference type="AlphaFoldDB" id="A0A0B2JYD4"/>
<comment type="caution">
    <text evidence="1">The sequence shown here is derived from an EMBL/GenBank/DDBJ whole genome shotgun (WGS) entry which is preliminary data.</text>
</comment>
<keyword evidence="2" id="KW-1185">Reference proteome</keyword>
<gene>
    <name evidence="1" type="ORF">NZ47_09265</name>
</gene>
<name>A0A0B2JYD4_9FIRM</name>
<organism evidence="1 2">
    <name type="scientific">Anaerovibrio lipolyticus</name>
    <dbReference type="NCBI Taxonomy" id="82374"/>
    <lineage>
        <taxon>Bacteria</taxon>
        <taxon>Bacillati</taxon>
        <taxon>Bacillota</taxon>
        <taxon>Negativicutes</taxon>
        <taxon>Selenomonadales</taxon>
        <taxon>Selenomonadaceae</taxon>
        <taxon>Anaerovibrio</taxon>
    </lineage>
</organism>
<evidence type="ECO:0000313" key="2">
    <source>
        <dbReference type="Proteomes" id="UP000030993"/>
    </source>
</evidence>
<dbReference type="STRING" id="82374.NZ47_09265"/>
<proteinExistence type="predicted"/>
<sequence length="92" mass="10342">MKHHYSTINNIHTTFSDIHSSLTKGESIIVHMERPNAHGFDQAEFLLPSVVCTKCMGFTEDELIKLTAFVKNNSPLIWEIAREDGEIIADVG</sequence>
<accession>A0A0B2JYD4</accession>